<keyword evidence="2" id="KW-1185">Reference proteome</keyword>
<organism evidence="1 2">
    <name type="scientific">Quillaja saponaria</name>
    <name type="common">Soap bark tree</name>
    <dbReference type="NCBI Taxonomy" id="32244"/>
    <lineage>
        <taxon>Eukaryota</taxon>
        <taxon>Viridiplantae</taxon>
        <taxon>Streptophyta</taxon>
        <taxon>Embryophyta</taxon>
        <taxon>Tracheophyta</taxon>
        <taxon>Spermatophyta</taxon>
        <taxon>Magnoliopsida</taxon>
        <taxon>eudicotyledons</taxon>
        <taxon>Gunneridae</taxon>
        <taxon>Pentapetalae</taxon>
        <taxon>rosids</taxon>
        <taxon>fabids</taxon>
        <taxon>Fabales</taxon>
        <taxon>Quillajaceae</taxon>
        <taxon>Quillaja</taxon>
    </lineage>
</organism>
<gene>
    <name evidence="1" type="ORF">O6P43_013031</name>
</gene>
<evidence type="ECO:0000313" key="1">
    <source>
        <dbReference type="EMBL" id="KAJ7969012.1"/>
    </source>
</evidence>
<comment type="caution">
    <text evidence="1">The sequence shown here is derived from an EMBL/GenBank/DDBJ whole genome shotgun (WGS) entry which is preliminary data.</text>
</comment>
<dbReference type="KEGG" id="qsa:O6P43_013031"/>
<dbReference type="AlphaFoldDB" id="A0AAD7PVK7"/>
<sequence>MFDYHSSGQSCLREAHPLGPTLSLFSFSFLQISTSTSSDPMAPKKNVIRVVATKKVTANKRAAFSAAVMKNIGDQLFNMPVAHQTETRVNATPFISLNVISSKSSGNPAKVGTSSPTESFRLESITQKTKSVYFSSASFYSDS</sequence>
<accession>A0AAD7PVK7</accession>
<proteinExistence type="predicted"/>
<protein>
    <submittedName>
        <fullName evidence="1">Uncharacterized protein</fullName>
    </submittedName>
</protein>
<name>A0AAD7PVK7_QUISA</name>
<evidence type="ECO:0000313" key="2">
    <source>
        <dbReference type="Proteomes" id="UP001163823"/>
    </source>
</evidence>
<dbReference type="EMBL" id="JARAOO010000005">
    <property type="protein sequence ID" value="KAJ7969012.1"/>
    <property type="molecule type" value="Genomic_DNA"/>
</dbReference>
<reference evidence="1" key="1">
    <citation type="journal article" date="2023" name="Science">
        <title>Elucidation of the pathway for biosynthesis of saponin adjuvants from the soapbark tree.</title>
        <authorList>
            <person name="Reed J."/>
            <person name="Orme A."/>
            <person name="El-Demerdash A."/>
            <person name="Owen C."/>
            <person name="Martin L.B.B."/>
            <person name="Misra R.C."/>
            <person name="Kikuchi S."/>
            <person name="Rejzek M."/>
            <person name="Martin A.C."/>
            <person name="Harkess A."/>
            <person name="Leebens-Mack J."/>
            <person name="Louveau T."/>
            <person name="Stephenson M.J."/>
            <person name="Osbourn A."/>
        </authorList>
    </citation>
    <scope>NUCLEOTIDE SEQUENCE</scope>
    <source>
        <strain evidence="1">S10</strain>
    </source>
</reference>
<dbReference type="Proteomes" id="UP001163823">
    <property type="component" value="Chromosome 5"/>
</dbReference>